<dbReference type="EMBL" id="KQ421122">
    <property type="protein sequence ID" value="KOF78331.1"/>
    <property type="molecule type" value="Genomic_DNA"/>
</dbReference>
<evidence type="ECO:0000313" key="1">
    <source>
        <dbReference type="EMBL" id="KOF78331.1"/>
    </source>
</evidence>
<feature type="non-terminal residue" evidence="1">
    <location>
        <position position="1"/>
    </location>
</feature>
<gene>
    <name evidence="1" type="ORF">OCBIM_22030936mg</name>
</gene>
<accession>A0A0L8GMR3</accession>
<dbReference type="AlphaFoldDB" id="A0A0L8GMR3"/>
<dbReference type="OrthoDB" id="425014at2759"/>
<feature type="non-terminal residue" evidence="1">
    <location>
        <position position="67"/>
    </location>
</feature>
<protein>
    <submittedName>
        <fullName evidence="1">Uncharacterized protein</fullName>
    </submittedName>
</protein>
<reference evidence="1" key="1">
    <citation type="submission" date="2015-07" db="EMBL/GenBank/DDBJ databases">
        <title>MeaNS - Measles Nucleotide Surveillance Program.</title>
        <authorList>
            <person name="Tran T."/>
            <person name="Druce J."/>
        </authorList>
    </citation>
    <scope>NUCLEOTIDE SEQUENCE</scope>
    <source>
        <strain evidence="1">UCB-OBI-ISO-001</strain>
        <tissue evidence="1">Gonad</tissue>
    </source>
</reference>
<proteinExistence type="predicted"/>
<sequence>NRLYFKSPGSDGVSGEIYKYCGPALVQRLHQIILYCWKSVLIPQCWKHADIITSFKKGDRSDCNNSR</sequence>
<organism evidence="1">
    <name type="scientific">Octopus bimaculoides</name>
    <name type="common">California two-spotted octopus</name>
    <dbReference type="NCBI Taxonomy" id="37653"/>
    <lineage>
        <taxon>Eukaryota</taxon>
        <taxon>Metazoa</taxon>
        <taxon>Spiralia</taxon>
        <taxon>Lophotrochozoa</taxon>
        <taxon>Mollusca</taxon>
        <taxon>Cephalopoda</taxon>
        <taxon>Coleoidea</taxon>
        <taxon>Octopodiformes</taxon>
        <taxon>Octopoda</taxon>
        <taxon>Incirrata</taxon>
        <taxon>Octopodidae</taxon>
        <taxon>Octopus</taxon>
    </lineage>
</organism>
<name>A0A0L8GMR3_OCTBM</name>